<keyword evidence="3" id="KW-1185">Reference proteome</keyword>
<dbReference type="EMBL" id="ANAH02000014">
    <property type="protein sequence ID" value="EPX60138.1"/>
    <property type="molecule type" value="Genomic_DNA"/>
</dbReference>
<keyword evidence="1" id="KW-1133">Transmembrane helix</keyword>
<dbReference type="RefSeq" id="WP_002625899.1">
    <property type="nucleotide sequence ID" value="NZ_ANAH02000014.1"/>
</dbReference>
<organism evidence="2 3">
    <name type="scientific">Cystobacter fuscus (strain ATCC 25194 / DSM 2262 / NBRC 100088 / M29)</name>
    <dbReference type="NCBI Taxonomy" id="1242864"/>
    <lineage>
        <taxon>Bacteria</taxon>
        <taxon>Pseudomonadati</taxon>
        <taxon>Myxococcota</taxon>
        <taxon>Myxococcia</taxon>
        <taxon>Myxococcales</taxon>
        <taxon>Cystobacterineae</taxon>
        <taxon>Archangiaceae</taxon>
        <taxon>Cystobacter</taxon>
    </lineage>
</organism>
<gene>
    <name evidence="2" type="ORF">D187_002224</name>
</gene>
<evidence type="ECO:0000313" key="3">
    <source>
        <dbReference type="Proteomes" id="UP000011682"/>
    </source>
</evidence>
<protein>
    <submittedName>
        <fullName evidence="2">Uncharacterized protein</fullName>
    </submittedName>
</protein>
<dbReference type="Proteomes" id="UP000011682">
    <property type="component" value="Unassembled WGS sequence"/>
</dbReference>
<proteinExistence type="predicted"/>
<accession>S9QU35</accession>
<comment type="caution">
    <text evidence="2">The sequence shown here is derived from an EMBL/GenBank/DDBJ whole genome shotgun (WGS) entry which is preliminary data.</text>
</comment>
<reference evidence="2" key="1">
    <citation type="submission" date="2013-05" db="EMBL/GenBank/DDBJ databases">
        <title>Genome assembly of Cystobacter fuscus DSM 2262.</title>
        <authorList>
            <person name="Sharma G."/>
            <person name="Khatri I."/>
            <person name="Kaur C."/>
            <person name="Mayilraj S."/>
            <person name="Subramanian S."/>
        </authorList>
    </citation>
    <scope>NUCLEOTIDE SEQUENCE [LARGE SCALE GENOMIC DNA]</scope>
    <source>
        <strain evidence="2">DSM 2262</strain>
    </source>
</reference>
<evidence type="ECO:0000256" key="1">
    <source>
        <dbReference type="SAM" id="Phobius"/>
    </source>
</evidence>
<name>S9QU35_CYSF2</name>
<sequence length="127" mass="13521">MPPRHSSRPLFAGVGLLALVPTTLAALGLAAGWPDLPPLDSLPPTALGVLAGLLSGAGFLLGYGLGWKLRPPLPPPPPLQPVPVRVDLSRLSTEQLYLELERMNREALLSGPTRRALAPWLDARSEK</sequence>
<keyword evidence="1" id="KW-0472">Membrane</keyword>
<keyword evidence="1" id="KW-0812">Transmembrane</keyword>
<feature type="transmembrane region" description="Helical" evidence="1">
    <location>
        <begin position="46"/>
        <end position="65"/>
    </location>
</feature>
<dbReference type="AlphaFoldDB" id="S9QU35"/>
<evidence type="ECO:0000313" key="2">
    <source>
        <dbReference type="EMBL" id="EPX60138.1"/>
    </source>
</evidence>
<dbReference type="OrthoDB" id="9999209at2"/>